<gene>
    <name evidence="4" type="ORF">QNJ86_06465</name>
</gene>
<feature type="compositionally biased region" description="Low complexity" evidence="2">
    <location>
        <begin position="138"/>
        <end position="154"/>
    </location>
</feature>
<accession>A0ABT7DLN6</accession>
<comment type="caution">
    <text evidence="4">The sequence shown here is derived from an EMBL/GenBank/DDBJ whole genome shotgun (WGS) entry which is preliminary data.</text>
</comment>
<dbReference type="Pfam" id="PF00582">
    <property type="entry name" value="Usp"/>
    <property type="match status" value="1"/>
</dbReference>
<evidence type="ECO:0000313" key="5">
    <source>
        <dbReference type="Proteomes" id="UP001232750"/>
    </source>
</evidence>
<dbReference type="EMBL" id="JASJEU010000012">
    <property type="protein sequence ID" value="MDJ1650438.1"/>
    <property type="molecule type" value="Genomic_DNA"/>
</dbReference>
<organism evidence="4 5">
    <name type="scientific">Gordonibacter faecis</name>
    <dbReference type="NCBI Taxonomy" id="3047475"/>
    <lineage>
        <taxon>Bacteria</taxon>
        <taxon>Bacillati</taxon>
        <taxon>Actinomycetota</taxon>
        <taxon>Coriobacteriia</taxon>
        <taxon>Eggerthellales</taxon>
        <taxon>Eggerthellaceae</taxon>
        <taxon>Gordonibacter</taxon>
    </lineage>
</organism>
<dbReference type="PANTHER" id="PTHR46268:SF6">
    <property type="entry name" value="UNIVERSAL STRESS PROTEIN UP12"/>
    <property type="match status" value="1"/>
</dbReference>
<dbReference type="Gene3D" id="3.40.50.620">
    <property type="entry name" value="HUPs"/>
    <property type="match status" value="1"/>
</dbReference>
<evidence type="ECO:0000313" key="4">
    <source>
        <dbReference type="EMBL" id="MDJ1650438.1"/>
    </source>
</evidence>
<dbReference type="PRINTS" id="PR01438">
    <property type="entry name" value="UNVRSLSTRESS"/>
</dbReference>
<dbReference type="PANTHER" id="PTHR46268">
    <property type="entry name" value="STRESS RESPONSE PROTEIN NHAX"/>
    <property type="match status" value="1"/>
</dbReference>
<feature type="domain" description="UspA" evidence="3">
    <location>
        <begin position="4"/>
        <end position="135"/>
    </location>
</feature>
<dbReference type="InterPro" id="IPR006016">
    <property type="entry name" value="UspA"/>
</dbReference>
<keyword evidence="5" id="KW-1185">Reference proteome</keyword>
<reference evidence="4 5" key="1">
    <citation type="submission" date="2023-05" db="EMBL/GenBank/DDBJ databases">
        <title>Gordonibacter KGMB12511T sp. nov., isolated from faeces of healthy Korean.</title>
        <authorList>
            <person name="Kim H.S."/>
            <person name="Kim J.-S."/>
            <person name="Suh M.K."/>
            <person name="Eom M.K."/>
            <person name="Do H.E."/>
            <person name="Lee J.-S."/>
        </authorList>
    </citation>
    <scope>NUCLEOTIDE SEQUENCE [LARGE SCALE GENOMIC DNA]</scope>
    <source>
        <strain evidence="4 5">KGMB12511</strain>
    </source>
</reference>
<proteinExistence type="inferred from homology"/>
<protein>
    <submittedName>
        <fullName evidence="4">Universal stress protein</fullName>
    </submittedName>
</protein>
<evidence type="ECO:0000256" key="1">
    <source>
        <dbReference type="ARBA" id="ARBA00008791"/>
    </source>
</evidence>
<comment type="similarity">
    <text evidence="1">Belongs to the universal stress protein A family.</text>
</comment>
<dbReference type="InterPro" id="IPR006015">
    <property type="entry name" value="Universal_stress_UspA"/>
</dbReference>
<dbReference type="RefSeq" id="WP_283831786.1">
    <property type="nucleotide sequence ID" value="NZ_JASJEU010000012.1"/>
</dbReference>
<dbReference type="CDD" id="cd00293">
    <property type="entry name" value="USP-like"/>
    <property type="match status" value="1"/>
</dbReference>
<feature type="region of interest" description="Disordered" evidence="2">
    <location>
        <begin position="138"/>
        <end position="176"/>
    </location>
</feature>
<dbReference type="InterPro" id="IPR014729">
    <property type="entry name" value="Rossmann-like_a/b/a_fold"/>
</dbReference>
<evidence type="ECO:0000259" key="3">
    <source>
        <dbReference type="Pfam" id="PF00582"/>
    </source>
</evidence>
<sequence>MWFTKALVAYDGSSPSAKAIDLARGMAAQDPNMEFVFVHVMKLMALGTGAEGVLIEEANRVYGVLQDIAASLPNKAHAHLLKGSSPADLILKCAHDEGCDLIIMGSRGMGGVRGYLGSVSHGVVQGSPVTVLIAKGAPEGEASAEAPGAPGSKSTQVESADATGVDADTCGERTAR</sequence>
<name>A0ABT7DLN6_9ACTN</name>
<dbReference type="SUPFAM" id="SSF52402">
    <property type="entry name" value="Adenine nucleotide alpha hydrolases-like"/>
    <property type="match status" value="1"/>
</dbReference>
<evidence type="ECO:0000256" key="2">
    <source>
        <dbReference type="SAM" id="MobiDB-lite"/>
    </source>
</evidence>
<dbReference type="Proteomes" id="UP001232750">
    <property type="component" value="Unassembled WGS sequence"/>
</dbReference>